<dbReference type="Proteomes" id="UP000776164">
    <property type="component" value="Unassembled WGS sequence"/>
</dbReference>
<comment type="similarity">
    <text evidence="1 3">Belongs to the Nudix hydrolase family.</text>
</comment>
<dbReference type="PROSITE" id="PS00893">
    <property type="entry name" value="NUDIX_BOX"/>
    <property type="match status" value="1"/>
</dbReference>
<dbReference type="CDD" id="cd07067">
    <property type="entry name" value="HP_PGM_like"/>
    <property type="match status" value="1"/>
</dbReference>
<dbReference type="InterPro" id="IPR000086">
    <property type="entry name" value="NUDIX_hydrolase_dom"/>
</dbReference>
<organism evidence="5 6">
    <name type="scientific">Subtercola frigoramans</name>
    <dbReference type="NCBI Taxonomy" id="120298"/>
    <lineage>
        <taxon>Bacteria</taxon>
        <taxon>Bacillati</taxon>
        <taxon>Actinomycetota</taxon>
        <taxon>Actinomycetes</taxon>
        <taxon>Micrococcales</taxon>
        <taxon>Microbacteriaceae</taxon>
        <taxon>Subtercola</taxon>
    </lineage>
</organism>
<dbReference type="PRINTS" id="PR00502">
    <property type="entry name" value="NUDIXFAMILY"/>
</dbReference>
<keyword evidence="2 3" id="KW-0378">Hydrolase</keyword>
<dbReference type="InterPro" id="IPR013078">
    <property type="entry name" value="His_Pase_superF_clade-1"/>
</dbReference>
<evidence type="ECO:0000259" key="4">
    <source>
        <dbReference type="PROSITE" id="PS51462"/>
    </source>
</evidence>
<dbReference type="Pfam" id="PF00293">
    <property type="entry name" value="NUDIX"/>
    <property type="match status" value="1"/>
</dbReference>
<dbReference type="InterPro" id="IPR029033">
    <property type="entry name" value="His_PPase_superfam"/>
</dbReference>
<dbReference type="PROSITE" id="PS51462">
    <property type="entry name" value="NUDIX"/>
    <property type="match status" value="1"/>
</dbReference>
<dbReference type="RefSeq" id="WP_205107464.1">
    <property type="nucleotide sequence ID" value="NZ_BAAAHT010000013.1"/>
</dbReference>
<dbReference type="EMBL" id="JAFBBU010000001">
    <property type="protein sequence ID" value="MBM7471456.1"/>
    <property type="molecule type" value="Genomic_DNA"/>
</dbReference>
<reference evidence="5 6" key="1">
    <citation type="submission" date="2021-01" db="EMBL/GenBank/DDBJ databases">
        <title>Sequencing the genomes of 1000 actinobacteria strains.</title>
        <authorList>
            <person name="Klenk H.-P."/>
        </authorList>
    </citation>
    <scope>NUCLEOTIDE SEQUENCE [LARGE SCALE GENOMIC DNA]</scope>
    <source>
        <strain evidence="5 6">DSM 13057</strain>
    </source>
</reference>
<dbReference type="Gene3D" id="3.90.79.10">
    <property type="entry name" value="Nucleoside Triphosphate Pyrophosphohydrolase"/>
    <property type="match status" value="1"/>
</dbReference>
<dbReference type="InterPro" id="IPR020084">
    <property type="entry name" value="NUDIX_hydrolase_CS"/>
</dbReference>
<comment type="caution">
    <text evidence="5">The sequence shown here is derived from an EMBL/GenBank/DDBJ whole genome shotgun (WGS) entry which is preliminary data.</text>
</comment>
<dbReference type="PANTHER" id="PTHR21340:SF0">
    <property type="entry name" value="BIS(5'-NUCLEOSYL)-TETRAPHOSPHATASE [ASYMMETRICAL]"/>
    <property type="match status" value="1"/>
</dbReference>
<proteinExistence type="inferred from homology"/>
<evidence type="ECO:0000313" key="6">
    <source>
        <dbReference type="Proteomes" id="UP000776164"/>
    </source>
</evidence>
<dbReference type="Gene3D" id="3.40.50.1240">
    <property type="entry name" value="Phosphoglycerate mutase-like"/>
    <property type="match status" value="1"/>
</dbReference>
<dbReference type="SMART" id="SM00855">
    <property type="entry name" value="PGAM"/>
    <property type="match status" value="1"/>
</dbReference>
<dbReference type="SUPFAM" id="SSF53254">
    <property type="entry name" value="Phosphoglycerate mutase-like"/>
    <property type="match status" value="1"/>
</dbReference>
<name>A0ABS2L3I9_9MICO</name>
<dbReference type="InterPro" id="IPR020476">
    <property type="entry name" value="Nudix_hydrolase"/>
</dbReference>
<dbReference type="CDD" id="cd03673">
    <property type="entry name" value="NUDIX_Ap6A_hydrolase"/>
    <property type="match status" value="1"/>
</dbReference>
<accession>A0ABS2L3I9</accession>
<evidence type="ECO:0000256" key="1">
    <source>
        <dbReference type="ARBA" id="ARBA00005582"/>
    </source>
</evidence>
<gene>
    <name evidence="5" type="ORF">JOE66_001090</name>
</gene>
<evidence type="ECO:0000256" key="3">
    <source>
        <dbReference type="RuleBase" id="RU003476"/>
    </source>
</evidence>
<evidence type="ECO:0000313" key="5">
    <source>
        <dbReference type="EMBL" id="MBM7471456.1"/>
    </source>
</evidence>
<protein>
    <submittedName>
        <fullName evidence="5">8-oxo-dGTP diphosphatase</fullName>
        <ecNumber evidence="5">3.6.1.55</ecNumber>
    </submittedName>
</protein>
<dbReference type="InterPro" id="IPR015797">
    <property type="entry name" value="NUDIX_hydrolase-like_dom_sf"/>
</dbReference>
<dbReference type="InterPro" id="IPR051325">
    <property type="entry name" value="Nudix_hydrolase_domain"/>
</dbReference>
<dbReference type="GO" id="GO:0035539">
    <property type="term" value="F:8-oxo-7,8-dihydrodeoxyguanosine triphosphate pyrophosphatase activity"/>
    <property type="evidence" value="ECO:0007669"/>
    <property type="project" value="UniProtKB-EC"/>
</dbReference>
<keyword evidence="6" id="KW-1185">Reference proteome</keyword>
<dbReference type="SUPFAM" id="SSF55811">
    <property type="entry name" value="Nudix"/>
    <property type="match status" value="1"/>
</dbReference>
<dbReference type="EC" id="3.6.1.55" evidence="5"/>
<evidence type="ECO:0000256" key="2">
    <source>
        <dbReference type="ARBA" id="ARBA00022801"/>
    </source>
</evidence>
<feature type="domain" description="Nudix hydrolase" evidence="4">
    <location>
        <begin position="3"/>
        <end position="133"/>
    </location>
</feature>
<dbReference type="PANTHER" id="PTHR21340">
    <property type="entry name" value="DIADENOSINE 5,5-P1,P4-TETRAPHOSPHATE PYROPHOSPHOHYDROLASE MUTT"/>
    <property type="match status" value="1"/>
</dbReference>
<dbReference type="Pfam" id="PF00300">
    <property type="entry name" value="His_Phos_1"/>
    <property type="match status" value="1"/>
</dbReference>
<sequence length="310" mass="33539">MTIYAAGAVCWRFDSGKLRILVIHRGQRNDVSLPKGKVEAGETLPETAVREVLEETGLTVDLGVPLGVTSYTMPNNRDKVVYYWAAEVSPEAHASSTFTPGVEVAGCEWMSLRKAKKALTYERDVEVLERFQLLIDQGVSRTFAIIALRHAKTIPGSDFDGPDSLRPLTHRGRTEANVIVPALRAFGPGVVVSSTARRCIETVTPFSESTEIRVRKTNLISQDAFEEGTSDVRHIVAKRVRKLTSAIVCAHGPVLPEIVREVGLAAGGTRQASLTRAGDLPVAGFSVLHLSVDKPGSGIIAIETHVPQLA</sequence>